<dbReference type="GO" id="GO:0016020">
    <property type="term" value="C:membrane"/>
    <property type="evidence" value="ECO:0007669"/>
    <property type="project" value="InterPro"/>
</dbReference>
<keyword evidence="4" id="KW-0342">GTP-binding</keyword>
<keyword evidence="3" id="KW-0378">Hydrolase</keyword>
<evidence type="ECO:0000256" key="1">
    <source>
        <dbReference type="ARBA" id="ARBA00005429"/>
    </source>
</evidence>
<dbReference type="InterPro" id="IPR030385">
    <property type="entry name" value="G_IRG_dom"/>
</dbReference>
<dbReference type="GO" id="GO:0005525">
    <property type="term" value="F:GTP binding"/>
    <property type="evidence" value="ECO:0007669"/>
    <property type="project" value="UniProtKB-KW"/>
</dbReference>
<dbReference type="FunFam" id="3.40.50.300:FF:000541">
    <property type="entry name" value="Immunity related GTPase M"/>
    <property type="match status" value="1"/>
</dbReference>
<comment type="similarity">
    <text evidence="1">Belongs to the TRAFAC class dynamin-like GTPase superfamily. IRG family.</text>
</comment>
<evidence type="ECO:0000256" key="4">
    <source>
        <dbReference type="ARBA" id="ARBA00023134"/>
    </source>
</evidence>
<evidence type="ECO:0000313" key="7">
    <source>
        <dbReference type="Proteomes" id="UP000694523"/>
    </source>
</evidence>
<dbReference type="InterPro" id="IPR007743">
    <property type="entry name" value="Immunity-related_GTPase-like"/>
</dbReference>
<name>A0A8C6TLF1_9GOBI</name>
<keyword evidence="2" id="KW-0547">Nucleotide-binding</keyword>
<proteinExistence type="inferred from homology"/>
<reference evidence="6" key="1">
    <citation type="submission" date="2025-08" db="UniProtKB">
        <authorList>
            <consortium name="Ensembl"/>
        </authorList>
    </citation>
    <scope>IDENTIFICATION</scope>
</reference>
<dbReference type="Pfam" id="PF05049">
    <property type="entry name" value="IIGP"/>
    <property type="match status" value="1"/>
</dbReference>
<protein>
    <recommendedName>
        <fullName evidence="5">IRG-type G domain-containing protein</fullName>
    </recommendedName>
</protein>
<dbReference type="Ensembl" id="ENSNMLT00000026719.1">
    <property type="protein sequence ID" value="ENSNMLP00000023880.1"/>
    <property type="gene ID" value="ENSNMLG00000015358.1"/>
</dbReference>
<evidence type="ECO:0000313" key="6">
    <source>
        <dbReference type="Ensembl" id="ENSNMLP00000023880.1"/>
    </source>
</evidence>
<sequence>MDRGRFIMADKWKEELKTALQNKDQAQVAEMAQGYLDKMKNIPLNIAITGESGSGKSTLVNALRNIENDTEGAAPTGAVETTMVATEYPYPEHPNIRIWDLPGIGTVKFTANKYIKKMEFKKYDFFMIVSSERFTENDAKLAKEIQKMKKKFYFVRSKIDNSISSQPRRDPDDILKSIRDNCTEELEKLGVESPKVFLVSGLKLHLYDFEDLRKTLMEDLPEHQRDVLQVALPNTSLEKIIWLSLASAAVGGVPILGVSEGVDLGIIIGFTVHYSVSLGLTPKLLRKLSDLSGVSLDDLMAEIKSPLAGVEITTDLMVKVLARSAALITSMVLEQAASFVPVIGTVVAMGISGVTTYKVLTYILNTLADDVQRVFKKAWH</sequence>
<dbReference type="PANTHER" id="PTHR32341">
    <property type="entry name" value="INTERFERON-INDUCIBLE GTPASE"/>
    <property type="match status" value="1"/>
</dbReference>
<evidence type="ECO:0000256" key="2">
    <source>
        <dbReference type="ARBA" id="ARBA00022741"/>
    </source>
</evidence>
<dbReference type="PANTHER" id="PTHR32341:SF10">
    <property type="entry name" value="INTERFERON-INDUCIBLE GTPASE 5"/>
    <property type="match status" value="1"/>
</dbReference>
<reference evidence="6" key="2">
    <citation type="submission" date="2025-09" db="UniProtKB">
        <authorList>
            <consortium name="Ensembl"/>
        </authorList>
    </citation>
    <scope>IDENTIFICATION</scope>
</reference>
<dbReference type="SUPFAM" id="SSF52540">
    <property type="entry name" value="P-loop containing nucleoside triphosphate hydrolases"/>
    <property type="match status" value="1"/>
</dbReference>
<evidence type="ECO:0000256" key="3">
    <source>
        <dbReference type="ARBA" id="ARBA00022801"/>
    </source>
</evidence>
<dbReference type="PROSITE" id="PS51716">
    <property type="entry name" value="G_IRG"/>
    <property type="match status" value="1"/>
</dbReference>
<dbReference type="InterPro" id="IPR027417">
    <property type="entry name" value="P-loop_NTPase"/>
</dbReference>
<evidence type="ECO:0000259" key="5">
    <source>
        <dbReference type="PROSITE" id="PS51716"/>
    </source>
</evidence>
<dbReference type="GO" id="GO:0016787">
    <property type="term" value="F:hydrolase activity"/>
    <property type="evidence" value="ECO:0007669"/>
    <property type="project" value="UniProtKB-KW"/>
</dbReference>
<feature type="domain" description="IRG-type G" evidence="5">
    <location>
        <begin position="42"/>
        <end position="219"/>
    </location>
</feature>
<dbReference type="InterPro" id="IPR051515">
    <property type="entry name" value="IRG"/>
</dbReference>
<keyword evidence="7" id="KW-1185">Reference proteome</keyword>
<accession>A0A8C6TLF1</accession>
<dbReference type="Gene3D" id="3.40.50.300">
    <property type="entry name" value="P-loop containing nucleotide triphosphate hydrolases"/>
    <property type="match status" value="1"/>
</dbReference>
<dbReference type="Proteomes" id="UP000694523">
    <property type="component" value="Unplaced"/>
</dbReference>
<organism evidence="6 7">
    <name type="scientific">Neogobius melanostomus</name>
    <name type="common">round goby</name>
    <dbReference type="NCBI Taxonomy" id="47308"/>
    <lineage>
        <taxon>Eukaryota</taxon>
        <taxon>Metazoa</taxon>
        <taxon>Chordata</taxon>
        <taxon>Craniata</taxon>
        <taxon>Vertebrata</taxon>
        <taxon>Euteleostomi</taxon>
        <taxon>Actinopterygii</taxon>
        <taxon>Neopterygii</taxon>
        <taxon>Teleostei</taxon>
        <taxon>Neoteleostei</taxon>
        <taxon>Acanthomorphata</taxon>
        <taxon>Gobiaria</taxon>
        <taxon>Gobiiformes</taxon>
        <taxon>Gobioidei</taxon>
        <taxon>Gobiidae</taxon>
        <taxon>Benthophilinae</taxon>
        <taxon>Neogobiini</taxon>
        <taxon>Neogobius</taxon>
    </lineage>
</organism>
<dbReference type="AlphaFoldDB" id="A0A8C6TLF1"/>